<comment type="caution">
    <text evidence="4">The sequence shown here is derived from an EMBL/GenBank/DDBJ whole genome shotgun (WGS) entry which is preliminary data.</text>
</comment>
<reference evidence="5" key="1">
    <citation type="journal article" date="2019" name="Int. J. Syst. Evol. Microbiol.">
        <title>The Global Catalogue of Microorganisms (GCM) 10K type strain sequencing project: providing services to taxonomists for standard genome sequencing and annotation.</title>
        <authorList>
            <consortium name="The Broad Institute Genomics Platform"/>
            <consortium name="The Broad Institute Genome Sequencing Center for Infectious Disease"/>
            <person name="Wu L."/>
            <person name="Ma J."/>
        </authorList>
    </citation>
    <scope>NUCLEOTIDE SEQUENCE [LARGE SCALE GENOMIC DNA]</scope>
    <source>
        <strain evidence="5">JCM 17130</strain>
    </source>
</reference>
<keyword evidence="2 4" id="KW-0378">Hydrolase</keyword>
<name>A0ABW0JM53_9GAMM</name>
<dbReference type="RefSeq" id="WP_377303925.1">
    <property type="nucleotide sequence ID" value="NZ_JBHSMK010000004.1"/>
</dbReference>
<dbReference type="EMBL" id="JBHSMK010000004">
    <property type="protein sequence ID" value="MFC5436490.1"/>
    <property type="molecule type" value="Genomic_DNA"/>
</dbReference>
<dbReference type="Pfam" id="PF03571">
    <property type="entry name" value="Peptidase_M49"/>
    <property type="match status" value="1"/>
</dbReference>
<dbReference type="PROSITE" id="PS51257">
    <property type="entry name" value="PROKAR_LIPOPROTEIN"/>
    <property type="match status" value="1"/>
</dbReference>
<evidence type="ECO:0000313" key="4">
    <source>
        <dbReference type="EMBL" id="MFC5436490.1"/>
    </source>
</evidence>
<dbReference type="GO" id="GO:0016787">
    <property type="term" value="F:hydrolase activity"/>
    <property type="evidence" value="ECO:0007669"/>
    <property type="project" value="UniProtKB-KW"/>
</dbReference>
<feature type="chain" id="PRO_5047146627" evidence="3">
    <location>
        <begin position="24"/>
        <end position="581"/>
    </location>
</feature>
<dbReference type="Gene3D" id="3.30.540.30">
    <property type="match status" value="1"/>
</dbReference>
<accession>A0ABW0JM53</accession>
<dbReference type="PANTHER" id="PTHR23422:SF9">
    <property type="entry name" value="ZN-DEPENDENT HYDROLASE"/>
    <property type="match status" value="1"/>
</dbReference>
<evidence type="ECO:0000256" key="1">
    <source>
        <dbReference type="ARBA" id="ARBA00022723"/>
    </source>
</evidence>
<keyword evidence="1" id="KW-0479">Metal-binding</keyword>
<dbReference type="InterPro" id="IPR039461">
    <property type="entry name" value="Peptidase_M49"/>
</dbReference>
<gene>
    <name evidence="4" type="ORF">ACFPME_07965</name>
</gene>
<protein>
    <submittedName>
        <fullName evidence="4">Zn-dependent hydrolase</fullName>
    </submittedName>
</protein>
<keyword evidence="3" id="KW-0732">Signal</keyword>
<proteinExistence type="predicted"/>
<dbReference type="Proteomes" id="UP001596013">
    <property type="component" value="Unassembled WGS sequence"/>
</dbReference>
<feature type="signal peptide" evidence="3">
    <location>
        <begin position="1"/>
        <end position="23"/>
    </location>
</feature>
<evidence type="ECO:0000313" key="5">
    <source>
        <dbReference type="Proteomes" id="UP001596013"/>
    </source>
</evidence>
<evidence type="ECO:0000256" key="3">
    <source>
        <dbReference type="SAM" id="SignalP"/>
    </source>
</evidence>
<dbReference type="PANTHER" id="PTHR23422">
    <property type="entry name" value="DIPEPTIDYL PEPTIDASE III-RELATED"/>
    <property type="match status" value="1"/>
</dbReference>
<organism evidence="4 5">
    <name type="scientific">Rhodanobacter umsongensis</name>
    <dbReference type="NCBI Taxonomy" id="633153"/>
    <lineage>
        <taxon>Bacteria</taxon>
        <taxon>Pseudomonadati</taxon>
        <taxon>Pseudomonadota</taxon>
        <taxon>Gammaproteobacteria</taxon>
        <taxon>Lysobacterales</taxon>
        <taxon>Rhodanobacteraceae</taxon>
        <taxon>Rhodanobacter</taxon>
    </lineage>
</organism>
<keyword evidence="5" id="KW-1185">Reference proteome</keyword>
<sequence length="581" mass="64153">MYRRLLPLCLIVALAGCSSGHDAAPMAPVSKEELAPVAPASSAPAAMAGTPVEGVDGASTNQRLADCASVKLSADLSGFNAKQKKMIALLVDAADSMNAIYWQQAWGDKDALLQKIADPSTREFAELNYGPWNRLDNDRPFVDGVGARPAGARFYPADMGKEEFEKSTLKDKTSLYTLLRRDAQGQLISVPYHEAYRAELQKTAGLLRQAAKLARDPGFKKYLALRADALLSDDYQASDLAWMDMKNNPVDIVIGPIETYEDQLYGYKASYESYVLIKDQAWSKKLARFAKYLPELQRGLPVADRYKAEKPGSDADLNAYFAIYYGGDANVGAKTIAINLPNDEQVQLKKGTRRLQLENVMQAKFDKIMLPIAKELITEDQQRNLTFDAFFQNTMFHEVAHGLGIKNTLDGKGTVRKALKDQASSFEEGKADILGLYMVSRLAEKGELDKSGLMNNYVTFLAGILRSVRFGASDAHAKANMVRFNFFKQQGAFSRDENSGRYRVDFDRMTAAMNALSARLLTIQGDGDYEAAKQLTDQMGAVDAELAGDLKRLDQAKIPVDIRFEQGLDVLGLDAPVPKRR</sequence>
<evidence type="ECO:0000256" key="2">
    <source>
        <dbReference type="ARBA" id="ARBA00022801"/>
    </source>
</evidence>